<sequence>MIIDAQARSALEQADCNGPELRLPRLDSALYKRIDQMLAAVGGRWTRGCQAHVFPSGAAEVLAALLAAGQIHTEAEAIAERQFYPTPEHIAQQLIDLAGIEPGHQVLEPSAGDGAIARLAAARGAVVDCVELDPGAADTIRSAGYARNVTVGDFLRRPRRPDYDAVVMNPPFANRQDIRHIRHALGFVRPGGKLAAVMSAGITFWNDRAARAFRDEVDQAGGRIEPLPDDTWNHLGVKLRTVLVAVPVVGVVPTAPASPMPKAVRPWSHLTPADFGHEQASPQAFLLDELDSVGTRPFESFNFDAAPPQNKR</sequence>
<evidence type="ECO:0000313" key="3">
    <source>
        <dbReference type="Proteomes" id="UP000319103"/>
    </source>
</evidence>
<reference evidence="2 3" key="1">
    <citation type="submission" date="2019-06" db="EMBL/GenBank/DDBJ databases">
        <title>Description of Kitasatospora acidophila sp. nov. isolated from pine grove soil, and reclassification of Streptomyces novaecaesareae to Kitasatospora novaeceasareae comb. nov.</title>
        <authorList>
            <person name="Kim M.J."/>
        </authorList>
    </citation>
    <scope>NUCLEOTIDE SEQUENCE [LARGE SCALE GENOMIC DNA]</scope>
    <source>
        <strain evidence="2 3">MMS16-CNU292</strain>
    </source>
</reference>
<dbReference type="Pfam" id="PF05175">
    <property type="entry name" value="MTS"/>
    <property type="match status" value="1"/>
</dbReference>
<organism evidence="2 3">
    <name type="scientific">Kitasatospora acidiphila</name>
    <dbReference type="NCBI Taxonomy" id="2567942"/>
    <lineage>
        <taxon>Bacteria</taxon>
        <taxon>Bacillati</taxon>
        <taxon>Actinomycetota</taxon>
        <taxon>Actinomycetes</taxon>
        <taxon>Kitasatosporales</taxon>
        <taxon>Streptomycetaceae</taxon>
        <taxon>Kitasatospora</taxon>
    </lineage>
</organism>
<keyword evidence="2" id="KW-0808">Transferase</keyword>
<evidence type="ECO:0000313" key="2">
    <source>
        <dbReference type="EMBL" id="TQF05526.1"/>
    </source>
</evidence>
<dbReference type="OrthoDB" id="270332at2"/>
<evidence type="ECO:0000259" key="1">
    <source>
        <dbReference type="Pfam" id="PF05175"/>
    </source>
</evidence>
<dbReference type="PROSITE" id="PS00092">
    <property type="entry name" value="N6_MTASE"/>
    <property type="match status" value="1"/>
</dbReference>
<gene>
    <name evidence="2" type="ORF">E6W39_28995</name>
</gene>
<dbReference type="SUPFAM" id="SSF53335">
    <property type="entry name" value="S-adenosyl-L-methionine-dependent methyltransferases"/>
    <property type="match status" value="1"/>
</dbReference>
<dbReference type="GO" id="GO:0032259">
    <property type="term" value="P:methylation"/>
    <property type="evidence" value="ECO:0007669"/>
    <property type="project" value="UniProtKB-KW"/>
</dbReference>
<dbReference type="GO" id="GO:0008168">
    <property type="term" value="F:methyltransferase activity"/>
    <property type="evidence" value="ECO:0007669"/>
    <property type="project" value="UniProtKB-KW"/>
</dbReference>
<dbReference type="Gene3D" id="3.40.50.150">
    <property type="entry name" value="Vaccinia Virus protein VP39"/>
    <property type="match status" value="1"/>
</dbReference>
<dbReference type="InterPro" id="IPR029063">
    <property type="entry name" value="SAM-dependent_MTases_sf"/>
</dbReference>
<dbReference type="GO" id="GO:0003676">
    <property type="term" value="F:nucleic acid binding"/>
    <property type="evidence" value="ECO:0007669"/>
    <property type="project" value="InterPro"/>
</dbReference>
<keyword evidence="3" id="KW-1185">Reference proteome</keyword>
<dbReference type="RefSeq" id="WP_141636000.1">
    <property type="nucleotide sequence ID" value="NZ_VIGB01000003.1"/>
</dbReference>
<feature type="domain" description="Methyltransferase small" evidence="1">
    <location>
        <begin position="103"/>
        <end position="200"/>
    </location>
</feature>
<dbReference type="Proteomes" id="UP000319103">
    <property type="component" value="Unassembled WGS sequence"/>
</dbReference>
<accession>A0A540W927</accession>
<protein>
    <submittedName>
        <fullName evidence="2">Methyltransferase</fullName>
    </submittedName>
</protein>
<dbReference type="EMBL" id="VIGB01000003">
    <property type="protein sequence ID" value="TQF05526.1"/>
    <property type="molecule type" value="Genomic_DNA"/>
</dbReference>
<dbReference type="InterPro" id="IPR007848">
    <property type="entry name" value="Small_mtfrase_dom"/>
</dbReference>
<keyword evidence="2" id="KW-0489">Methyltransferase</keyword>
<comment type="caution">
    <text evidence="2">The sequence shown here is derived from an EMBL/GenBank/DDBJ whole genome shotgun (WGS) entry which is preliminary data.</text>
</comment>
<dbReference type="AlphaFoldDB" id="A0A540W927"/>
<proteinExistence type="predicted"/>
<dbReference type="InterPro" id="IPR002052">
    <property type="entry name" value="DNA_methylase_N6_adenine_CS"/>
</dbReference>
<name>A0A540W927_9ACTN</name>
<dbReference type="CDD" id="cd02440">
    <property type="entry name" value="AdoMet_MTases"/>
    <property type="match status" value="1"/>
</dbReference>
<dbReference type="PRINTS" id="PR00507">
    <property type="entry name" value="N12N6MTFRASE"/>
</dbReference>